<sequence>MTYFLLFSLKKHYEITPVPRKGLHHLIGAGLIVKNCTGHIDRNLNLFEFFLFT</sequence>
<name>K6WWM4_9ALTE</name>
<reference evidence="1 2" key="1">
    <citation type="journal article" date="2017" name="Antonie Van Leeuwenhoek">
        <title>Rhizobium rhizosphaerae sp. nov., a novel species isolated from rice rhizosphere.</title>
        <authorList>
            <person name="Zhao J.J."/>
            <person name="Zhang J."/>
            <person name="Zhang R.J."/>
            <person name="Zhang C.W."/>
            <person name="Yin H.Q."/>
            <person name="Zhang X.X."/>
        </authorList>
    </citation>
    <scope>NUCLEOTIDE SEQUENCE [LARGE SCALE GENOMIC DNA]</scope>
    <source>
        <strain evidence="1 2">E3</strain>
    </source>
</reference>
<accession>K6WWM4</accession>
<dbReference type="Proteomes" id="UP000006334">
    <property type="component" value="Unassembled WGS sequence"/>
</dbReference>
<comment type="caution">
    <text evidence="1">The sequence shown here is derived from an EMBL/GenBank/DDBJ whole genome shotgun (WGS) entry which is preliminary data.</text>
</comment>
<keyword evidence="2" id="KW-1185">Reference proteome</keyword>
<dbReference type="EMBL" id="BAEN01000006">
    <property type="protein sequence ID" value="GAC12824.1"/>
    <property type="molecule type" value="Genomic_DNA"/>
</dbReference>
<dbReference type="AlphaFoldDB" id="K6WWM4"/>
<evidence type="ECO:0000313" key="2">
    <source>
        <dbReference type="Proteomes" id="UP000006334"/>
    </source>
</evidence>
<gene>
    <name evidence="1" type="ORF">GLIP_0170</name>
</gene>
<evidence type="ECO:0000313" key="1">
    <source>
        <dbReference type="EMBL" id="GAC12824.1"/>
    </source>
</evidence>
<proteinExistence type="predicted"/>
<organism evidence="1 2">
    <name type="scientific">Aliiglaciecola lipolytica E3</name>
    <dbReference type="NCBI Taxonomy" id="1127673"/>
    <lineage>
        <taxon>Bacteria</taxon>
        <taxon>Pseudomonadati</taxon>
        <taxon>Pseudomonadota</taxon>
        <taxon>Gammaproteobacteria</taxon>
        <taxon>Alteromonadales</taxon>
        <taxon>Alteromonadaceae</taxon>
        <taxon>Aliiglaciecola</taxon>
    </lineage>
</organism>
<protein>
    <submittedName>
        <fullName evidence="1">Uncharacterized protein</fullName>
    </submittedName>
</protein>